<dbReference type="RefSeq" id="WP_146363925.1">
    <property type="nucleotide sequence ID" value="NZ_CP042261.1"/>
</dbReference>
<dbReference type="InterPro" id="IPR025194">
    <property type="entry name" value="RodZ-like_C"/>
</dbReference>
<dbReference type="Pfam" id="PF13464">
    <property type="entry name" value="RodZ_C"/>
    <property type="match status" value="1"/>
</dbReference>
<keyword evidence="1" id="KW-0472">Membrane</keyword>
<dbReference type="PANTHER" id="PTHR34475">
    <property type="match status" value="1"/>
</dbReference>
<gene>
    <name evidence="3" type="ORF">FPZ52_03980</name>
</gene>
<dbReference type="Pfam" id="PF13413">
    <property type="entry name" value="HTH_25"/>
    <property type="match status" value="1"/>
</dbReference>
<sequence length="440" mass="47052">MMRRADTPDIPDSGPKSFDDYDLKLGDIMRGERATLGKSLLDVQREIKIKASYIAAIENADLAAFETPGFIAGYVRSYARYLKMNPDWVYKAFCEESGFSHVTGLDAKIHAKPQNTKSVAQVGRSHGAAKAPAKPFSDEMLARSPIQATPRKLFLGGIEPGAVGSIVVLTGLIAALGYGGWSVLQQIQRVTVAPIETQITALPTETGDVEERPSESVVAENTPPRAEALERLYRPQVLERPVVVPRDGPIATLDPAAQGVYAGYRPPPQIGSVPELKTAAATRPDRPVIMSADHMALAEMTRAEEAVDTGEVQVVEEPAPGIVMFAVRPAWVRVRAADGTVLLEKILETGERYVLPDTAQPPTLRAGNSGSVYFAVNGQTLGPAGPGTSVAKNVVLSADALGQSYQLADLSENPELARVAELAIASQEPPLEQSTEIAQD</sequence>
<keyword evidence="1" id="KW-1133">Transmembrane helix</keyword>
<dbReference type="EMBL" id="CP042261">
    <property type="protein sequence ID" value="QDY68870.1"/>
    <property type="molecule type" value="Genomic_DNA"/>
</dbReference>
<organism evidence="3 4">
    <name type="scientific">Qingshengfaniella alkalisoli</name>
    <dbReference type="NCBI Taxonomy" id="2599296"/>
    <lineage>
        <taxon>Bacteria</taxon>
        <taxon>Pseudomonadati</taxon>
        <taxon>Pseudomonadota</taxon>
        <taxon>Alphaproteobacteria</taxon>
        <taxon>Rhodobacterales</taxon>
        <taxon>Paracoccaceae</taxon>
        <taxon>Qingshengfaniella</taxon>
    </lineage>
</organism>
<dbReference type="AlphaFoldDB" id="A0A5B8J3J7"/>
<keyword evidence="1" id="KW-0812">Transmembrane</keyword>
<feature type="transmembrane region" description="Helical" evidence="1">
    <location>
        <begin position="161"/>
        <end position="181"/>
    </location>
</feature>
<keyword evidence="4" id="KW-1185">Reference proteome</keyword>
<proteinExistence type="predicted"/>
<evidence type="ECO:0000313" key="4">
    <source>
        <dbReference type="Proteomes" id="UP000318483"/>
    </source>
</evidence>
<accession>A0A5B8J3J7</accession>
<dbReference type="Gene3D" id="1.10.260.40">
    <property type="entry name" value="lambda repressor-like DNA-binding domains"/>
    <property type="match status" value="1"/>
</dbReference>
<dbReference type="GO" id="GO:0003677">
    <property type="term" value="F:DNA binding"/>
    <property type="evidence" value="ECO:0007669"/>
    <property type="project" value="InterPro"/>
</dbReference>
<dbReference type="OrthoDB" id="9790252at2"/>
<evidence type="ECO:0000259" key="2">
    <source>
        <dbReference type="Pfam" id="PF13464"/>
    </source>
</evidence>
<dbReference type="PANTHER" id="PTHR34475:SF1">
    <property type="entry name" value="CYTOSKELETON PROTEIN RODZ"/>
    <property type="match status" value="1"/>
</dbReference>
<dbReference type="InterPro" id="IPR010982">
    <property type="entry name" value="Lambda_DNA-bd_dom_sf"/>
</dbReference>
<name>A0A5B8J3J7_9RHOB</name>
<evidence type="ECO:0000313" key="3">
    <source>
        <dbReference type="EMBL" id="QDY68870.1"/>
    </source>
</evidence>
<feature type="domain" description="Cytoskeleton protein RodZ-like C-terminal" evidence="2">
    <location>
        <begin position="326"/>
        <end position="392"/>
    </location>
</feature>
<reference evidence="3 4" key="1">
    <citation type="submission" date="2019-07" db="EMBL/GenBank/DDBJ databases">
        <title>Litoreibacter alkalisoli sp. nov., isolated from saline-alkaline soil.</title>
        <authorList>
            <person name="Wang S."/>
            <person name="Xu L."/>
            <person name="Xing Y.-T."/>
            <person name="Sun J.-Q."/>
        </authorList>
    </citation>
    <scope>NUCLEOTIDE SEQUENCE [LARGE SCALE GENOMIC DNA]</scope>
    <source>
        <strain evidence="3 4">LN3S51</strain>
    </source>
</reference>
<evidence type="ECO:0000256" key="1">
    <source>
        <dbReference type="SAM" id="Phobius"/>
    </source>
</evidence>
<dbReference type="KEGG" id="lit:FPZ52_03980"/>
<protein>
    <submittedName>
        <fullName evidence="3">DUF4115 domain-containing protein</fullName>
    </submittedName>
</protein>
<dbReference type="Proteomes" id="UP000318483">
    <property type="component" value="Chromosome"/>
</dbReference>
<dbReference type="InterPro" id="IPR050400">
    <property type="entry name" value="Bact_Cytoskel_RodZ"/>
</dbReference>